<dbReference type="WBParaSite" id="Hba_18212">
    <property type="protein sequence ID" value="Hba_18212"/>
    <property type="gene ID" value="Hba_18212"/>
</dbReference>
<keyword evidence="1" id="KW-0732">Signal</keyword>
<organism evidence="2 3">
    <name type="scientific">Heterorhabditis bacteriophora</name>
    <name type="common">Entomopathogenic nematode worm</name>
    <dbReference type="NCBI Taxonomy" id="37862"/>
    <lineage>
        <taxon>Eukaryota</taxon>
        <taxon>Metazoa</taxon>
        <taxon>Ecdysozoa</taxon>
        <taxon>Nematoda</taxon>
        <taxon>Chromadorea</taxon>
        <taxon>Rhabditida</taxon>
        <taxon>Rhabditina</taxon>
        <taxon>Rhabditomorpha</taxon>
        <taxon>Strongyloidea</taxon>
        <taxon>Heterorhabditidae</taxon>
        <taxon>Heterorhabditis</taxon>
    </lineage>
</organism>
<proteinExistence type="predicted"/>
<feature type="chain" id="PRO_5009311280" evidence="1">
    <location>
        <begin position="24"/>
        <end position="188"/>
    </location>
</feature>
<name>A0A1I7XKB9_HETBA</name>
<reference evidence="3" key="1">
    <citation type="submission" date="2016-11" db="UniProtKB">
        <authorList>
            <consortium name="WormBaseParasite"/>
        </authorList>
    </citation>
    <scope>IDENTIFICATION</scope>
</reference>
<protein>
    <submittedName>
        <fullName evidence="3">Fibrinogen C-terminal domain-containing protein</fullName>
    </submittedName>
</protein>
<dbReference type="Proteomes" id="UP000095283">
    <property type="component" value="Unplaced"/>
</dbReference>
<dbReference type="AlphaFoldDB" id="A0A1I7XKB9"/>
<evidence type="ECO:0000313" key="3">
    <source>
        <dbReference type="WBParaSite" id="Hba_18212"/>
    </source>
</evidence>
<evidence type="ECO:0000313" key="2">
    <source>
        <dbReference type="Proteomes" id="UP000095283"/>
    </source>
</evidence>
<feature type="signal peptide" evidence="1">
    <location>
        <begin position="1"/>
        <end position="23"/>
    </location>
</feature>
<evidence type="ECO:0000256" key="1">
    <source>
        <dbReference type="SAM" id="SignalP"/>
    </source>
</evidence>
<sequence length="188" mass="22115">MPLVSKVLFYVLFSSIFCQNVQSENVYCSYYRETNEVTCGTVTCLTHVPVNADLEKDGLDVKLPLGWYRIGTMQIRRDTAWFNLYRRRATGNGYWDFYTNIPERNCIGLEHVLIVFCFYFYRIFKCLMTFFRGFGLHAGDNIAGSITVKDKKCFDRLVYQEIYMIEFSLDLYLVSNSQLHLFPLRVDD</sequence>
<accession>A0A1I7XKB9</accession>
<keyword evidence="2" id="KW-1185">Reference proteome</keyword>